<reference evidence="2 3" key="1">
    <citation type="submission" date="2016-02" db="EMBL/GenBank/DDBJ databases">
        <title>Genome analysis of coral dinoflagellate symbionts highlights evolutionary adaptations to a symbiotic lifestyle.</title>
        <authorList>
            <person name="Aranda M."/>
            <person name="Li Y."/>
            <person name="Liew Y.J."/>
            <person name="Baumgarten S."/>
            <person name="Simakov O."/>
            <person name="Wilson M."/>
            <person name="Piel J."/>
            <person name="Ashoor H."/>
            <person name="Bougouffa S."/>
            <person name="Bajic V.B."/>
            <person name="Ryu T."/>
            <person name="Ravasi T."/>
            <person name="Bayer T."/>
            <person name="Micklem G."/>
            <person name="Kim H."/>
            <person name="Bhak J."/>
            <person name="Lajeunesse T.C."/>
            <person name="Voolstra C.R."/>
        </authorList>
    </citation>
    <scope>NUCLEOTIDE SEQUENCE [LARGE SCALE GENOMIC DNA]</scope>
    <source>
        <strain evidence="2 3">CCMP2467</strain>
    </source>
</reference>
<evidence type="ECO:0000313" key="2">
    <source>
        <dbReference type="EMBL" id="OLP90472.1"/>
    </source>
</evidence>
<proteinExistence type="predicted"/>
<keyword evidence="3" id="KW-1185">Reference proteome</keyword>
<comment type="caution">
    <text evidence="2">The sequence shown here is derived from an EMBL/GenBank/DDBJ whole genome shotgun (WGS) entry which is preliminary data.</text>
</comment>
<feature type="region of interest" description="Disordered" evidence="1">
    <location>
        <begin position="1"/>
        <end position="49"/>
    </location>
</feature>
<sequence>MASQAWTTELRLEQKLQPAGASRSSESESEAGCRSRRAEGMDRGDALRKSLDPAQHLLYGRRRLNGRRYWSRTGRASATA</sequence>
<dbReference type="AlphaFoldDB" id="A0A1Q9D5N7"/>
<feature type="compositionally biased region" description="Basic and acidic residues" evidence="1">
    <location>
        <begin position="31"/>
        <end position="49"/>
    </location>
</feature>
<organism evidence="2 3">
    <name type="scientific">Symbiodinium microadriaticum</name>
    <name type="common">Dinoflagellate</name>
    <name type="synonym">Zooxanthella microadriatica</name>
    <dbReference type="NCBI Taxonomy" id="2951"/>
    <lineage>
        <taxon>Eukaryota</taxon>
        <taxon>Sar</taxon>
        <taxon>Alveolata</taxon>
        <taxon>Dinophyceae</taxon>
        <taxon>Suessiales</taxon>
        <taxon>Symbiodiniaceae</taxon>
        <taxon>Symbiodinium</taxon>
    </lineage>
</organism>
<accession>A0A1Q9D5N7</accession>
<evidence type="ECO:0000313" key="3">
    <source>
        <dbReference type="Proteomes" id="UP000186817"/>
    </source>
</evidence>
<evidence type="ECO:0000256" key="1">
    <source>
        <dbReference type="SAM" id="MobiDB-lite"/>
    </source>
</evidence>
<gene>
    <name evidence="2" type="ORF">AK812_SmicGene27944</name>
</gene>
<protein>
    <submittedName>
        <fullName evidence="2">Uncharacterized protein</fullName>
    </submittedName>
</protein>
<name>A0A1Q9D5N7_SYMMI</name>
<dbReference type="Proteomes" id="UP000186817">
    <property type="component" value="Unassembled WGS sequence"/>
</dbReference>
<dbReference type="EMBL" id="LSRX01000709">
    <property type="protein sequence ID" value="OLP90472.1"/>
    <property type="molecule type" value="Genomic_DNA"/>
</dbReference>